<feature type="transmembrane region" description="Helical" evidence="6">
    <location>
        <begin position="355"/>
        <end position="374"/>
    </location>
</feature>
<feature type="transmembrane region" description="Helical" evidence="6">
    <location>
        <begin position="323"/>
        <end position="343"/>
    </location>
</feature>
<evidence type="ECO:0000256" key="6">
    <source>
        <dbReference type="SAM" id="Phobius"/>
    </source>
</evidence>
<dbReference type="eggNOG" id="KOG0254">
    <property type="taxonomic scope" value="Eukaryota"/>
</dbReference>
<dbReference type="GO" id="GO:0005351">
    <property type="term" value="F:carbohydrate:proton symporter activity"/>
    <property type="evidence" value="ECO:0007669"/>
    <property type="project" value="TreeGrafter"/>
</dbReference>
<keyword evidence="9" id="KW-1185">Reference proteome</keyword>
<evidence type="ECO:0000256" key="4">
    <source>
        <dbReference type="ARBA" id="ARBA00022989"/>
    </source>
</evidence>
<dbReference type="InterPro" id="IPR050360">
    <property type="entry name" value="MFS_Sugar_Transporters"/>
</dbReference>
<feature type="transmembrane region" description="Helical" evidence="6">
    <location>
        <begin position="292"/>
        <end position="311"/>
    </location>
</feature>
<comment type="subcellular location">
    <subcellularLocation>
        <location evidence="1">Membrane</location>
        <topology evidence="1">Multi-pass membrane protein</topology>
    </subcellularLocation>
</comment>
<feature type="transmembrane region" description="Helical" evidence="6">
    <location>
        <begin position="86"/>
        <end position="103"/>
    </location>
</feature>
<dbReference type="SUPFAM" id="SSF103473">
    <property type="entry name" value="MFS general substrate transporter"/>
    <property type="match status" value="1"/>
</dbReference>
<keyword evidence="4 6" id="KW-1133">Transmembrane helix</keyword>
<evidence type="ECO:0000313" key="8">
    <source>
        <dbReference type="EMBL" id="EAR93519.1"/>
    </source>
</evidence>
<dbReference type="InterPro" id="IPR020846">
    <property type="entry name" value="MFS_dom"/>
</dbReference>
<feature type="transmembrane region" description="Helical" evidence="6">
    <location>
        <begin position="405"/>
        <end position="423"/>
    </location>
</feature>
<keyword evidence="5 6" id="KW-0472">Membrane</keyword>
<dbReference type="InterPro" id="IPR036259">
    <property type="entry name" value="MFS_trans_sf"/>
</dbReference>
<dbReference type="STRING" id="312017.Q23AH3"/>
<dbReference type="GO" id="GO:0016020">
    <property type="term" value="C:membrane"/>
    <property type="evidence" value="ECO:0007669"/>
    <property type="project" value="UniProtKB-SubCell"/>
</dbReference>
<evidence type="ECO:0000259" key="7">
    <source>
        <dbReference type="PROSITE" id="PS50850"/>
    </source>
</evidence>
<gene>
    <name evidence="8" type="ORF">TTHERM_00425860</name>
</gene>
<feature type="transmembrane region" description="Helical" evidence="6">
    <location>
        <begin position="12"/>
        <end position="34"/>
    </location>
</feature>
<keyword evidence="3 6" id="KW-0812">Transmembrane</keyword>
<dbReference type="KEGG" id="tet:TTHERM_00425860"/>
<feature type="transmembrane region" description="Helical" evidence="6">
    <location>
        <begin position="381"/>
        <end position="399"/>
    </location>
</feature>
<protein>
    <submittedName>
        <fullName evidence="8">MFS transporter</fullName>
    </submittedName>
</protein>
<evidence type="ECO:0000256" key="3">
    <source>
        <dbReference type="ARBA" id="ARBA00022692"/>
    </source>
</evidence>
<dbReference type="Gene3D" id="1.20.1250.20">
    <property type="entry name" value="MFS general substrate transporter like domains"/>
    <property type="match status" value="1"/>
</dbReference>
<proteinExistence type="inferred from homology"/>
<dbReference type="OrthoDB" id="4044674at2759"/>
<evidence type="ECO:0000256" key="2">
    <source>
        <dbReference type="ARBA" id="ARBA00010992"/>
    </source>
</evidence>
<feature type="transmembrane region" description="Helical" evidence="6">
    <location>
        <begin position="54"/>
        <end position="74"/>
    </location>
</feature>
<name>Q23AH3_TETTS</name>
<dbReference type="RefSeq" id="XP_001013764.1">
    <property type="nucleotide sequence ID" value="XM_001013764.1"/>
</dbReference>
<dbReference type="HOGENOM" id="CLU_001265_30_5_1"/>
<reference evidence="9" key="1">
    <citation type="journal article" date="2006" name="PLoS Biol.">
        <title>Macronuclear genome sequence of the ciliate Tetrahymena thermophila, a model eukaryote.</title>
        <authorList>
            <person name="Eisen J.A."/>
            <person name="Coyne R.S."/>
            <person name="Wu M."/>
            <person name="Wu D."/>
            <person name="Thiagarajan M."/>
            <person name="Wortman J.R."/>
            <person name="Badger J.H."/>
            <person name="Ren Q."/>
            <person name="Amedeo P."/>
            <person name="Jones K.M."/>
            <person name="Tallon L.J."/>
            <person name="Delcher A.L."/>
            <person name="Salzberg S.L."/>
            <person name="Silva J.C."/>
            <person name="Haas B.J."/>
            <person name="Majoros W.H."/>
            <person name="Farzad M."/>
            <person name="Carlton J.M."/>
            <person name="Smith R.K. Jr."/>
            <person name="Garg J."/>
            <person name="Pearlman R.E."/>
            <person name="Karrer K.M."/>
            <person name="Sun L."/>
            <person name="Manning G."/>
            <person name="Elde N.C."/>
            <person name="Turkewitz A.P."/>
            <person name="Asai D.J."/>
            <person name="Wilkes D.E."/>
            <person name="Wang Y."/>
            <person name="Cai H."/>
            <person name="Collins K."/>
            <person name="Stewart B.A."/>
            <person name="Lee S.R."/>
            <person name="Wilamowska K."/>
            <person name="Weinberg Z."/>
            <person name="Ruzzo W.L."/>
            <person name="Wloga D."/>
            <person name="Gaertig J."/>
            <person name="Frankel J."/>
            <person name="Tsao C.-C."/>
            <person name="Gorovsky M.A."/>
            <person name="Keeling P.J."/>
            <person name="Waller R.F."/>
            <person name="Patron N.J."/>
            <person name="Cherry J.M."/>
            <person name="Stover N.A."/>
            <person name="Krieger C.J."/>
            <person name="del Toro C."/>
            <person name="Ryder H.F."/>
            <person name="Williamson S.C."/>
            <person name="Barbeau R.A."/>
            <person name="Hamilton E.P."/>
            <person name="Orias E."/>
        </authorList>
    </citation>
    <scope>NUCLEOTIDE SEQUENCE [LARGE SCALE GENOMIC DNA]</scope>
    <source>
        <strain evidence="9">SB210</strain>
    </source>
</reference>
<feature type="transmembrane region" description="Helical" evidence="6">
    <location>
        <begin position="178"/>
        <end position="201"/>
    </location>
</feature>
<feature type="domain" description="Major facilitator superfamily (MFS) profile" evidence="7">
    <location>
        <begin position="18"/>
        <end position="430"/>
    </location>
</feature>
<dbReference type="PANTHER" id="PTHR48022:SF2">
    <property type="entry name" value="PLASTIDIC GLUCOSE TRANSPORTER 4"/>
    <property type="match status" value="1"/>
</dbReference>
<dbReference type="InterPro" id="IPR005828">
    <property type="entry name" value="MFS_sugar_transport-like"/>
</dbReference>
<evidence type="ECO:0000256" key="1">
    <source>
        <dbReference type="ARBA" id="ARBA00004141"/>
    </source>
</evidence>
<evidence type="ECO:0000256" key="5">
    <source>
        <dbReference type="ARBA" id="ARBA00023136"/>
    </source>
</evidence>
<dbReference type="AlphaFoldDB" id="Q23AH3"/>
<organism evidence="8 9">
    <name type="scientific">Tetrahymena thermophila (strain SB210)</name>
    <dbReference type="NCBI Taxonomy" id="312017"/>
    <lineage>
        <taxon>Eukaryota</taxon>
        <taxon>Sar</taxon>
        <taxon>Alveolata</taxon>
        <taxon>Ciliophora</taxon>
        <taxon>Intramacronucleata</taxon>
        <taxon>Oligohymenophorea</taxon>
        <taxon>Hymenostomatida</taxon>
        <taxon>Tetrahymenina</taxon>
        <taxon>Tetrahymenidae</taxon>
        <taxon>Tetrahymena</taxon>
    </lineage>
</organism>
<dbReference type="Proteomes" id="UP000009168">
    <property type="component" value="Unassembled WGS sequence"/>
</dbReference>
<dbReference type="GeneID" id="7845655"/>
<dbReference type="Pfam" id="PF00083">
    <property type="entry name" value="Sugar_tr"/>
    <property type="match status" value="1"/>
</dbReference>
<dbReference type="InParanoid" id="Q23AH3"/>
<comment type="similarity">
    <text evidence="2">Belongs to the major facilitator superfamily. Sugar transporter (TC 2.A.1.1) family.</text>
</comment>
<dbReference type="EMBL" id="GG662724">
    <property type="protein sequence ID" value="EAR93519.1"/>
    <property type="molecule type" value="Genomic_DNA"/>
</dbReference>
<feature type="transmembrane region" description="Helical" evidence="6">
    <location>
        <begin position="143"/>
        <end position="166"/>
    </location>
</feature>
<sequence>MSNKEEIFQQGKIRIISIIQNACLGAFLSGYTGAELSYTFDAVKENLQLNGNEYLYNIIFTISIILGSFLGTVLYSQLHQYSTKRIIMVMADLIFIASVTFRFDTWEAFALQRFLKGISNGLNLCSGLVYIREISPDDFSSKAICIFQINVNMGIVLANLISIPLQSNQTSSQGASQYWKFVFCFPLLIALIRAYVLIFIFDFDTPFSYYQQEHIHKGQKLLKKLYFPDESQVIFEQYRNFQEDQQPTFKVRWINAAIVFAIQQMCGINSIIQQSNTSINQFTQNKQTIAILQLFMNLILLSMAILTYFLIDKYTQKILKSMMTLGCTLLGFSLIAMVLLQKIETSQVYQIINVAAYFFIFNSTLGPVTLIYIADISKDSVMSIGFYSYWITYMLSSGLQMTNNSYIPIIFAFCCFIGAYYYYKFWYPTKGRIFYDINIKLNTYQTFYKQLFQGFQLEDTNYKDKYN</sequence>
<dbReference type="PROSITE" id="PS50850">
    <property type="entry name" value="MFS"/>
    <property type="match status" value="1"/>
</dbReference>
<evidence type="ECO:0000313" key="9">
    <source>
        <dbReference type="Proteomes" id="UP000009168"/>
    </source>
</evidence>
<dbReference type="PANTHER" id="PTHR48022">
    <property type="entry name" value="PLASTIDIC GLUCOSE TRANSPORTER 4"/>
    <property type="match status" value="1"/>
</dbReference>
<accession>Q23AH3</accession>